<protein>
    <submittedName>
        <fullName evidence="2">Proteasome-interacting protein cic1</fullName>
    </submittedName>
</protein>
<comment type="caution">
    <text evidence="2">The sequence shown here is derived from an EMBL/GenBank/DDBJ whole genome shotgun (WGS) entry which is preliminary data.</text>
</comment>
<feature type="compositionally biased region" description="Basic and acidic residues" evidence="1">
    <location>
        <begin position="343"/>
        <end position="369"/>
    </location>
</feature>
<dbReference type="EMBL" id="JAVRRG010000009">
    <property type="protein sequence ID" value="KAK5099626.1"/>
    <property type="molecule type" value="Genomic_DNA"/>
</dbReference>
<dbReference type="Pfam" id="PF00687">
    <property type="entry name" value="Ribosomal_L1"/>
    <property type="match status" value="1"/>
</dbReference>
<keyword evidence="2" id="KW-0647">Proteasome</keyword>
<keyword evidence="3" id="KW-1185">Reference proteome</keyword>
<dbReference type="InterPro" id="IPR023674">
    <property type="entry name" value="Ribosomal_uL1-like"/>
</dbReference>
<dbReference type="SUPFAM" id="SSF56808">
    <property type="entry name" value="Ribosomal protein L1"/>
    <property type="match status" value="1"/>
</dbReference>
<dbReference type="InterPro" id="IPR028364">
    <property type="entry name" value="Ribosomal_uL1/biogenesis"/>
</dbReference>
<dbReference type="CDD" id="cd00403">
    <property type="entry name" value="Ribosomal_L1"/>
    <property type="match status" value="1"/>
</dbReference>
<feature type="compositionally biased region" description="Basic and acidic residues" evidence="1">
    <location>
        <begin position="196"/>
        <end position="210"/>
    </location>
</feature>
<organism evidence="2 3">
    <name type="scientific">Lithohypha guttulata</name>
    <dbReference type="NCBI Taxonomy" id="1690604"/>
    <lineage>
        <taxon>Eukaryota</taxon>
        <taxon>Fungi</taxon>
        <taxon>Dikarya</taxon>
        <taxon>Ascomycota</taxon>
        <taxon>Pezizomycotina</taxon>
        <taxon>Eurotiomycetes</taxon>
        <taxon>Chaetothyriomycetidae</taxon>
        <taxon>Chaetothyriales</taxon>
        <taxon>Trichomeriaceae</taxon>
        <taxon>Lithohypha</taxon>
    </lineage>
</organism>
<reference evidence="2 3" key="1">
    <citation type="submission" date="2023-08" db="EMBL/GenBank/DDBJ databases">
        <title>Black Yeasts Isolated from many extreme environments.</title>
        <authorList>
            <person name="Coleine C."/>
            <person name="Stajich J.E."/>
            <person name="Selbmann L."/>
        </authorList>
    </citation>
    <scope>NUCLEOTIDE SEQUENCE [LARGE SCALE GENOMIC DNA]</scope>
    <source>
        <strain evidence="2 3">CCFEE 5885</strain>
    </source>
</reference>
<dbReference type="Proteomes" id="UP001345013">
    <property type="component" value="Unassembled WGS sequence"/>
</dbReference>
<evidence type="ECO:0000313" key="3">
    <source>
        <dbReference type="Proteomes" id="UP001345013"/>
    </source>
</evidence>
<name>A0ABR0KL51_9EURO</name>
<feature type="region of interest" description="Disordered" evidence="1">
    <location>
        <begin position="326"/>
        <end position="379"/>
    </location>
</feature>
<dbReference type="Gene3D" id="3.40.50.790">
    <property type="match status" value="1"/>
</dbReference>
<gene>
    <name evidence="2" type="primary">CIC1</name>
    <name evidence="2" type="ORF">LTR24_001285</name>
</gene>
<sequence>MALTTHVSQLDKTQTPYKIDPEQALRASQALLKHVKAEVKKLQESGQKRNLLAAEGSDDEDEAADAQPIWLNLATKQYITDKHRLKPSKIPVPHSLNTNENATICLITTDPQRAVKNAVADATFPSSLSTRITRIIGLSKLLARYKSYEQRRQLLAEHDIFLADDRIVSRLPKVLGKVFYKGTAKRPIPINIAPKDSNREKSKKVPKEEREAAVASPTVVAKEIEKALACVPVTLSPGYNIAVRVGLESFTPEQLQDNVTAAADATIQKHVVSGWKNVKSIHIKSPTSLALPVWLADDLWAENTKAAVTENADVAGTLQDMDRELSGIKRKRKVNTTRGPQSGERKKVRLAEEKVREKEDAAGRKERLSAQKASVFEDD</sequence>
<dbReference type="GO" id="GO:0000502">
    <property type="term" value="C:proteasome complex"/>
    <property type="evidence" value="ECO:0007669"/>
    <property type="project" value="UniProtKB-KW"/>
</dbReference>
<evidence type="ECO:0000256" key="1">
    <source>
        <dbReference type="SAM" id="MobiDB-lite"/>
    </source>
</evidence>
<accession>A0ABR0KL51</accession>
<proteinExistence type="predicted"/>
<feature type="region of interest" description="Disordered" evidence="1">
    <location>
        <begin position="190"/>
        <end position="210"/>
    </location>
</feature>
<dbReference type="InterPro" id="IPR016095">
    <property type="entry name" value="Ribosomal_uL1_3-a/b-sand"/>
</dbReference>
<evidence type="ECO:0000313" key="2">
    <source>
        <dbReference type="EMBL" id="KAK5099626.1"/>
    </source>
</evidence>